<dbReference type="AlphaFoldDB" id="A0A6G1BYS6"/>
<evidence type="ECO:0000313" key="3">
    <source>
        <dbReference type="Proteomes" id="UP000479710"/>
    </source>
</evidence>
<sequence>MKCGNRTESDEDDEMQIAMAQSQLEYESESSMRQSGGVFDGGSSGLGSGATWALKLCNVEGAAVPSRA</sequence>
<dbReference type="InterPro" id="IPR003903">
    <property type="entry name" value="UIM_dom"/>
</dbReference>
<proteinExistence type="predicted"/>
<name>A0A6G1BYS6_9ORYZ</name>
<evidence type="ECO:0000313" key="2">
    <source>
        <dbReference type="EMBL" id="KAF0893495.1"/>
    </source>
</evidence>
<dbReference type="EMBL" id="SPHZ02000011">
    <property type="protein sequence ID" value="KAF0893495.1"/>
    <property type="molecule type" value="Genomic_DNA"/>
</dbReference>
<feature type="compositionally biased region" description="Polar residues" evidence="1">
    <location>
        <begin position="19"/>
        <end position="34"/>
    </location>
</feature>
<organism evidence="2 3">
    <name type="scientific">Oryza meyeriana var. granulata</name>
    <dbReference type="NCBI Taxonomy" id="110450"/>
    <lineage>
        <taxon>Eukaryota</taxon>
        <taxon>Viridiplantae</taxon>
        <taxon>Streptophyta</taxon>
        <taxon>Embryophyta</taxon>
        <taxon>Tracheophyta</taxon>
        <taxon>Spermatophyta</taxon>
        <taxon>Magnoliopsida</taxon>
        <taxon>Liliopsida</taxon>
        <taxon>Poales</taxon>
        <taxon>Poaceae</taxon>
        <taxon>BOP clade</taxon>
        <taxon>Oryzoideae</taxon>
        <taxon>Oryzeae</taxon>
        <taxon>Oryzinae</taxon>
        <taxon>Oryza</taxon>
        <taxon>Oryza meyeriana</taxon>
    </lineage>
</organism>
<dbReference type="Proteomes" id="UP000479710">
    <property type="component" value="Unassembled WGS sequence"/>
</dbReference>
<feature type="region of interest" description="Disordered" evidence="1">
    <location>
        <begin position="1"/>
        <end position="40"/>
    </location>
</feature>
<evidence type="ECO:0000256" key="1">
    <source>
        <dbReference type="SAM" id="MobiDB-lite"/>
    </source>
</evidence>
<gene>
    <name evidence="2" type="ORF">E2562_025865</name>
</gene>
<dbReference type="PROSITE" id="PS50330">
    <property type="entry name" value="UIM"/>
    <property type="match status" value="1"/>
</dbReference>
<protein>
    <submittedName>
        <fullName evidence="2">Uncharacterized protein</fullName>
    </submittedName>
</protein>
<comment type="caution">
    <text evidence="2">The sequence shown here is derived from an EMBL/GenBank/DDBJ whole genome shotgun (WGS) entry which is preliminary data.</text>
</comment>
<keyword evidence="3" id="KW-1185">Reference proteome</keyword>
<reference evidence="2 3" key="1">
    <citation type="submission" date="2019-11" db="EMBL/GenBank/DDBJ databases">
        <title>Whole genome sequence of Oryza granulata.</title>
        <authorList>
            <person name="Li W."/>
        </authorList>
    </citation>
    <scope>NUCLEOTIDE SEQUENCE [LARGE SCALE GENOMIC DNA]</scope>
    <source>
        <strain evidence="3">cv. Menghai</strain>
        <tissue evidence="2">Leaf</tissue>
    </source>
</reference>
<accession>A0A6G1BYS6</accession>